<evidence type="ECO:0000256" key="1">
    <source>
        <dbReference type="SAM" id="Phobius"/>
    </source>
</evidence>
<dbReference type="EC" id="2.7.7.65" evidence="3"/>
<protein>
    <submittedName>
        <fullName evidence="3">Diguanylate cyclase domain-containing protein</fullName>
        <ecNumber evidence="3">2.7.7.65</ecNumber>
    </submittedName>
</protein>
<sequence>MTEKHSLDTPIESYDPELSARVYCIPEQQALRISVGLLLTLYALILSSLLPQPAWIFIAIPIAYGLAHAVLGYIEGRKGSSHRLSGAITALDIALFLPALWFDPLASTPTLLLAGLFFGLASVRHRSITLTKLTLWMLALAAVTLIARAAIRPELAILPLLASAAVLLLLHGLVIMFRHHSMDLRTIADLAPHDDKETGLATRSTLYATAQLLWPLAHRQNMPVSLLYSVVDPEVTLNDAIASRQLSLELAQAMASVAKSHLRGCDILVRYDRLRFVFILLDCPHKNADEIAQRLQTAFQQALQVTGHRAQAYISATWLPTLPLALDPMLSALHSALDRARQRGQAHAGAVYTNPERPR</sequence>
<dbReference type="InterPro" id="IPR000160">
    <property type="entry name" value="GGDEF_dom"/>
</dbReference>
<keyword evidence="4" id="KW-1185">Reference proteome</keyword>
<feature type="transmembrane region" description="Helical" evidence="1">
    <location>
        <begin position="30"/>
        <end position="49"/>
    </location>
</feature>
<evidence type="ECO:0000313" key="3">
    <source>
        <dbReference type="EMBL" id="MFD0948822.1"/>
    </source>
</evidence>
<feature type="transmembrane region" description="Helical" evidence="1">
    <location>
        <begin position="106"/>
        <end position="123"/>
    </location>
</feature>
<evidence type="ECO:0000259" key="2">
    <source>
        <dbReference type="PROSITE" id="PS50887"/>
    </source>
</evidence>
<accession>A0ABW3HC88</accession>
<keyword evidence="3" id="KW-0548">Nucleotidyltransferase</keyword>
<dbReference type="PROSITE" id="PS50887">
    <property type="entry name" value="GGDEF"/>
    <property type="match status" value="1"/>
</dbReference>
<keyword evidence="3" id="KW-0808">Transferase</keyword>
<dbReference type="SMART" id="SM00267">
    <property type="entry name" value="GGDEF"/>
    <property type="match status" value="1"/>
</dbReference>
<keyword evidence="1" id="KW-0472">Membrane</keyword>
<dbReference type="Pfam" id="PF00990">
    <property type="entry name" value="GGDEF"/>
    <property type="match status" value="1"/>
</dbReference>
<reference evidence="4" key="1">
    <citation type="journal article" date="2019" name="Int. J. Syst. Evol. Microbiol.">
        <title>The Global Catalogue of Microorganisms (GCM) 10K type strain sequencing project: providing services to taxonomists for standard genome sequencing and annotation.</title>
        <authorList>
            <consortium name="The Broad Institute Genomics Platform"/>
            <consortium name="The Broad Institute Genome Sequencing Center for Infectious Disease"/>
            <person name="Wu L."/>
            <person name="Ma J."/>
        </authorList>
    </citation>
    <scope>NUCLEOTIDE SEQUENCE [LARGE SCALE GENOMIC DNA]</scope>
    <source>
        <strain evidence="4">CCUG 63419</strain>
    </source>
</reference>
<keyword evidence="1" id="KW-0812">Transmembrane</keyword>
<feature type="transmembrane region" description="Helical" evidence="1">
    <location>
        <begin position="55"/>
        <end position="74"/>
    </location>
</feature>
<comment type="caution">
    <text evidence="3">The sequence shown here is derived from an EMBL/GenBank/DDBJ whole genome shotgun (WGS) entry which is preliminary data.</text>
</comment>
<dbReference type="SUPFAM" id="SSF55073">
    <property type="entry name" value="Nucleotide cyclase"/>
    <property type="match status" value="1"/>
</dbReference>
<organism evidence="3 4">
    <name type="scientific">Paraperlucidibaca wandonensis</name>
    <dbReference type="NCBI Taxonomy" id="1268273"/>
    <lineage>
        <taxon>Bacteria</taxon>
        <taxon>Pseudomonadati</taxon>
        <taxon>Pseudomonadota</taxon>
        <taxon>Gammaproteobacteria</taxon>
        <taxon>Moraxellales</taxon>
        <taxon>Moraxellaceae</taxon>
        <taxon>Paraperlucidibaca</taxon>
    </lineage>
</organism>
<dbReference type="EMBL" id="JBHTIT010000001">
    <property type="protein sequence ID" value="MFD0948822.1"/>
    <property type="molecule type" value="Genomic_DNA"/>
</dbReference>
<dbReference type="Proteomes" id="UP001597044">
    <property type="component" value="Unassembled WGS sequence"/>
</dbReference>
<evidence type="ECO:0000313" key="4">
    <source>
        <dbReference type="Proteomes" id="UP001597044"/>
    </source>
</evidence>
<feature type="domain" description="GGDEF" evidence="2">
    <location>
        <begin position="222"/>
        <end position="353"/>
    </location>
</feature>
<keyword evidence="1" id="KW-1133">Transmembrane helix</keyword>
<dbReference type="InterPro" id="IPR043128">
    <property type="entry name" value="Rev_trsase/Diguanyl_cyclase"/>
</dbReference>
<feature type="transmembrane region" description="Helical" evidence="1">
    <location>
        <begin position="157"/>
        <end position="177"/>
    </location>
</feature>
<name>A0ABW3HC88_9GAMM</name>
<gene>
    <name evidence="3" type="ORF">ACFQ0F_00170</name>
</gene>
<dbReference type="Gene3D" id="3.30.70.270">
    <property type="match status" value="1"/>
</dbReference>
<dbReference type="GO" id="GO:0052621">
    <property type="term" value="F:diguanylate cyclase activity"/>
    <property type="evidence" value="ECO:0007669"/>
    <property type="project" value="UniProtKB-EC"/>
</dbReference>
<proteinExistence type="predicted"/>
<dbReference type="InterPro" id="IPR029787">
    <property type="entry name" value="Nucleotide_cyclase"/>
</dbReference>
<dbReference type="RefSeq" id="WP_379067757.1">
    <property type="nucleotide sequence ID" value="NZ_JBHTIT010000001.1"/>
</dbReference>
<feature type="transmembrane region" description="Helical" evidence="1">
    <location>
        <begin position="135"/>
        <end position="151"/>
    </location>
</feature>